<name>A0A8H6X3Y2_9AGAR</name>
<dbReference type="EMBL" id="JACAZH010000051">
    <property type="protein sequence ID" value="KAF7333908.1"/>
    <property type="molecule type" value="Genomic_DNA"/>
</dbReference>
<evidence type="ECO:0000313" key="2">
    <source>
        <dbReference type="EMBL" id="KAF7333908.1"/>
    </source>
</evidence>
<proteinExistence type="predicted"/>
<gene>
    <name evidence="2" type="ORF">MSAN_02403600</name>
</gene>
<reference evidence="2" key="1">
    <citation type="submission" date="2020-05" db="EMBL/GenBank/DDBJ databases">
        <title>Mycena genomes resolve the evolution of fungal bioluminescence.</title>
        <authorList>
            <person name="Tsai I.J."/>
        </authorList>
    </citation>
    <scope>NUCLEOTIDE SEQUENCE</scope>
    <source>
        <strain evidence="2">160909Yilan</strain>
    </source>
</reference>
<feature type="region of interest" description="Disordered" evidence="1">
    <location>
        <begin position="379"/>
        <end position="398"/>
    </location>
</feature>
<organism evidence="2 3">
    <name type="scientific">Mycena sanguinolenta</name>
    <dbReference type="NCBI Taxonomy" id="230812"/>
    <lineage>
        <taxon>Eukaryota</taxon>
        <taxon>Fungi</taxon>
        <taxon>Dikarya</taxon>
        <taxon>Basidiomycota</taxon>
        <taxon>Agaricomycotina</taxon>
        <taxon>Agaricomycetes</taxon>
        <taxon>Agaricomycetidae</taxon>
        <taxon>Agaricales</taxon>
        <taxon>Marasmiineae</taxon>
        <taxon>Mycenaceae</taxon>
        <taxon>Mycena</taxon>
    </lineage>
</organism>
<accession>A0A8H6X3Y2</accession>
<sequence length="567" mass="60596">MNNDNHDKYAHYGNYDPRYGLPWGSVWPGHPQQQQTSQQQPLFFPHYYVPKPGSRDVYPVQNPTPLPALHVPASNSTFWDGYSTAPALHVPALNPVARDMHPTRDPGPVPAAAVPAPKATRKPSGKAPKEAGEPKYSARNLLDIAQTAIDVQLFAAKYGEKGKKLSEFGAAVRKLGIPGSDGQLKARLMDLLTFHEDPAKAPAAIVKAIEGTNFAITLGAPLDLLAAQQRLYADKTDAEKEKMLKKAAEDKRGGEAIRNASLNRSRRTAAQRKAEESSDDDEVVVVNTPDTSAHVASAAALVPPAAAPVPAPDDVAPAVATPAAEPAPSAPDDAALIAATPAAEPAPPAPDDAAPIAFNPMALSVSSTPVAATIVSPPVTPQRVSSPMRAASWSPPAPGNLLDHQAEYDSDSEIEFVGHTLPPLAKSTNNVVIKAEPTPLTIPAPPTVAKTAPRRLKSETPIASIPRTSRKASTSKASTSKRAAKADDSDIENSPPSTGRKTKRIRRSDSSFDLQEFLLEERKNRTEFQASLLEQVRQSTVEFRKGAAHTQAFQTEFLGFLRDTFKN</sequence>
<feature type="region of interest" description="Disordered" evidence="1">
    <location>
        <begin position="440"/>
        <end position="507"/>
    </location>
</feature>
<protein>
    <submittedName>
        <fullName evidence="2">Uncharacterized protein</fullName>
    </submittedName>
</protein>
<evidence type="ECO:0000256" key="1">
    <source>
        <dbReference type="SAM" id="MobiDB-lite"/>
    </source>
</evidence>
<keyword evidence="3" id="KW-1185">Reference proteome</keyword>
<feature type="region of interest" description="Disordered" evidence="1">
    <location>
        <begin position="99"/>
        <end position="134"/>
    </location>
</feature>
<feature type="compositionally biased region" description="Low complexity" evidence="1">
    <location>
        <begin position="471"/>
        <end position="481"/>
    </location>
</feature>
<evidence type="ECO:0000313" key="3">
    <source>
        <dbReference type="Proteomes" id="UP000623467"/>
    </source>
</evidence>
<dbReference type="Proteomes" id="UP000623467">
    <property type="component" value="Unassembled WGS sequence"/>
</dbReference>
<comment type="caution">
    <text evidence="2">The sequence shown here is derived from an EMBL/GenBank/DDBJ whole genome shotgun (WGS) entry which is preliminary data.</text>
</comment>
<dbReference type="OrthoDB" id="3065063at2759"/>
<dbReference type="AlphaFoldDB" id="A0A8H6X3Y2"/>